<dbReference type="GO" id="GO:0015129">
    <property type="term" value="F:lactate transmembrane transporter activity"/>
    <property type="evidence" value="ECO:0007669"/>
    <property type="project" value="UniProtKB-UniRule"/>
</dbReference>
<evidence type="ECO:0000256" key="1">
    <source>
        <dbReference type="ARBA" id="ARBA00004651"/>
    </source>
</evidence>
<feature type="transmembrane region" description="Helical" evidence="8">
    <location>
        <begin position="6"/>
        <end position="24"/>
    </location>
</feature>
<evidence type="ECO:0000256" key="8">
    <source>
        <dbReference type="RuleBase" id="RU365092"/>
    </source>
</evidence>
<evidence type="ECO:0000313" key="10">
    <source>
        <dbReference type="Proteomes" id="UP000049855"/>
    </source>
</evidence>
<dbReference type="GO" id="GO:0005886">
    <property type="term" value="C:plasma membrane"/>
    <property type="evidence" value="ECO:0007669"/>
    <property type="project" value="UniProtKB-SubCell"/>
</dbReference>
<feature type="transmembrane region" description="Helical" evidence="8">
    <location>
        <begin position="31"/>
        <end position="52"/>
    </location>
</feature>
<comment type="similarity">
    <text evidence="2 8">Belongs to the lactate permease family.</text>
</comment>
<feature type="transmembrane region" description="Helical" evidence="8">
    <location>
        <begin position="502"/>
        <end position="525"/>
    </location>
</feature>
<feature type="transmembrane region" description="Helical" evidence="8">
    <location>
        <begin position="100"/>
        <end position="119"/>
    </location>
</feature>
<keyword evidence="7 8" id="KW-0472">Membrane</keyword>
<dbReference type="EMBL" id="CTRP01000003">
    <property type="protein sequence ID" value="CQR70200.1"/>
    <property type="molecule type" value="Genomic_DNA"/>
</dbReference>
<evidence type="ECO:0000256" key="6">
    <source>
        <dbReference type="ARBA" id="ARBA00022989"/>
    </source>
</evidence>
<keyword evidence="5 8" id="KW-0812">Transmembrane</keyword>
<keyword evidence="10" id="KW-1185">Reference proteome</keyword>
<protein>
    <recommendedName>
        <fullName evidence="8">L-lactate permease</fullName>
    </recommendedName>
</protein>
<dbReference type="PANTHER" id="PTHR30003:SF2">
    <property type="entry name" value="L-LACTATE PERMEASE"/>
    <property type="match status" value="1"/>
</dbReference>
<organism evidence="9 10">
    <name type="scientific">Sporomusa ovata</name>
    <dbReference type="NCBI Taxonomy" id="2378"/>
    <lineage>
        <taxon>Bacteria</taxon>
        <taxon>Bacillati</taxon>
        <taxon>Bacillota</taxon>
        <taxon>Negativicutes</taxon>
        <taxon>Selenomonadales</taxon>
        <taxon>Sporomusaceae</taxon>
        <taxon>Sporomusa</taxon>
    </lineage>
</organism>
<comment type="subcellular location">
    <subcellularLocation>
        <location evidence="1 8">Cell membrane</location>
        <topology evidence="1 8">Multi-pass membrane protein</topology>
    </subcellularLocation>
</comment>
<sequence>METLVFTLLPIVVILAMLIIWKQAADVSGIVGWLAISVVAYFVFQTSIEVILRSTVAGFIRSFAVSLIVATSLLQMAFMEQTGALKRIIIFIKTIASENRGIQIMLINIGFGTLMVSVGATPVSLLPPILLAMGYSTTVAIALPAIGYDSLCTYALLGAPIVVFVDVANSFFGKGNEISLAQAGMAFYMFLPVVSTLIGLCMLWIVGRWKGIKEGLIPCLITGTIIGIVSYFTNKYDNLVVLTGVLCGIAVIIAMVMLLVLSGKNVIDKSKLTAEEIAYEHQYSLWRALTPWIILIVLILILNIPKDIFNFLYRTLKLPITGITANGSAIDTRALWNAYTWIFISTIMSIPFIRPTSQQIKKTLTIWWKRAPRPVFSAAIFFSIGEIMNMSGYSMATGQFETASMVKVLADYSAIYFHDTYGAIVAFIGLFGGFITGSEASTIAMFAKYTLTTAKNLDMTLLGSIIITAGLAFGGGLASVISPAKLQNAAASIDKLGQENQIIRTAFIFSLIITLVTSLFVLLLLKIAV</sequence>
<feature type="transmembrane region" description="Helical" evidence="8">
    <location>
        <begin position="58"/>
        <end position="79"/>
    </location>
</feature>
<evidence type="ECO:0000256" key="5">
    <source>
        <dbReference type="ARBA" id="ARBA00022692"/>
    </source>
</evidence>
<evidence type="ECO:0000313" key="9">
    <source>
        <dbReference type="EMBL" id="CQR70200.1"/>
    </source>
</evidence>
<feature type="transmembrane region" description="Helical" evidence="8">
    <location>
        <begin position="421"/>
        <end position="447"/>
    </location>
</feature>
<comment type="function">
    <text evidence="8">Uptake of L-lactate across the membrane. Can also transport D-lactate and glycolate.</text>
</comment>
<gene>
    <name evidence="9" type="ORF">SpAn4DRAFT_1169</name>
</gene>
<keyword evidence="6 8" id="KW-1133">Transmembrane helix</keyword>
<feature type="transmembrane region" description="Helical" evidence="8">
    <location>
        <begin position="185"/>
        <end position="206"/>
    </location>
</feature>
<keyword evidence="3 8" id="KW-0813">Transport</keyword>
<dbReference type="AlphaFoldDB" id="A0A0U1KRZ6"/>
<reference evidence="10" key="1">
    <citation type="submission" date="2015-03" db="EMBL/GenBank/DDBJ databases">
        <authorList>
            <person name="Nijsse Bart"/>
        </authorList>
    </citation>
    <scope>NUCLEOTIDE SEQUENCE [LARGE SCALE GENOMIC DNA]</scope>
</reference>
<name>A0A0U1KRZ6_9FIRM</name>
<feature type="transmembrane region" description="Helical" evidence="8">
    <location>
        <begin position="374"/>
        <end position="396"/>
    </location>
</feature>
<evidence type="ECO:0000256" key="4">
    <source>
        <dbReference type="ARBA" id="ARBA00022475"/>
    </source>
</evidence>
<feature type="transmembrane region" description="Helical" evidence="8">
    <location>
        <begin position="239"/>
        <end position="263"/>
    </location>
</feature>
<dbReference type="InterPro" id="IPR003804">
    <property type="entry name" value="Lactate_perm"/>
</dbReference>
<feature type="transmembrane region" description="Helical" evidence="8">
    <location>
        <begin position="459"/>
        <end position="482"/>
    </location>
</feature>
<dbReference type="PANTHER" id="PTHR30003">
    <property type="entry name" value="L-LACTATE PERMEASE"/>
    <property type="match status" value="1"/>
</dbReference>
<evidence type="ECO:0000256" key="3">
    <source>
        <dbReference type="ARBA" id="ARBA00022448"/>
    </source>
</evidence>
<evidence type="ECO:0000256" key="7">
    <source>
        <dbReference type="ARBA" id="ARBA00023136"/>
    </source>
</evidence>
<dbReference type="Proteomes" id="UP000049855">
    <property type="component" value="Unassembled WGS sequence"/>
</dbReference>
<accession>A0A0U1KRZ6</accession>
<feature type="transmembrane region" description="Helical" evidence="8">
    <location>
        <begin position="334"/>
        <end position="353"/>
    </location>
</feature>
<dbReference type="GO" id="GO:0015295">
    <property type="term" value="F:solute:proton symporter activity"/>
    <property type="evidence" value="ECO:0007669"/>
    <property type="project" value="TreeGrafter"/>
</dbReference>
<dbReference type="Pfam" id="PF02652">
    <property type="entry name" value="Lactate_perm"/>
    <property type="match status" value="1"/>
</dbReference>
<evidence type="ECO:0000256" key="2">
    <source>
        <dbReference type="ARBA" id="ARBA00010100"/>
    </source>
</evidence>
<keyword evidence="4 8" id="KW-1003">Cell membrane</keyword>
<feature type="transmembrane region" description="Helical" evidence="8">
    <location>
        <begin position="284"/>
        <end position="304"/>
    </location>
</feature>
<proteinExistence type="inferred from homology"/>
<dbReference type="RefSeq" id="WP_021168941.1">
    <property type="nucleotide sequence ID" value="NZ_CTRP01000003.1"/>
</dbReference>